<keyword evidence="3" id="KW-0333">Golgi apparatus</keyword>
<feature type="binding site" evidence="5">
    <location>
        <position position="100"/>
    </location>
    <ligand>
        <name>Zn(2+)</name>
        <dbReference type="ChEBI" id="CHEBI:29105"/>
    </ligand>
</feature>
<evidence type="ECO:0000313" key="7">
    <source>
        <dbReference type="EMBL" id="CRZ02938.1"/>
    </source>
</evidence>
<dbReference type="PROSITE" id="PS51865">
    <property type="entry name" value="PDZ_GRASP"/>
    <property type="match status" value="1"/>
</dbReference>
<name>A0A0H5QLQ3_9EUKA</name>
<dbReference type="EMBL" id="HACM01002496">
    <property type="protein sequence ID" value="CRZ02938.1"/>
    <property type="molecule type" value="Transcribed_RNA"/>
</dbReference>
<dbReference type="GO" id="GO:0000139">
    <property type="term" value="C:Golgi membrane"/>
    <property type="evidence" value="ECO:0007669"/>
    <property type="project" value="UniProtKB-SubCell"/>
</dbReference>
<dbReference type="PANTHER" id="PTHR12893:SF0">
    <property type="entry name" value="GRASP65"/>
    <property type="match status" value="1"/>
</dbReference>
<proteinExistence type="predicted"/>
<evidence type="ECO:0000256" key="2">
    <source>
        <dbReference type="ARBA" id="ARBA00022737"/>
    </source>
</evidence>
<keyword evidence="5" id="KW-0862">Zinc</keyword>
<dbReference type="Pfam" id="PF04495">
    <property type="entry name" value="GRASP55_65"/>
    <property type="match status" value="1"/>
</dbReference>
<dbReference type="PANTHER" id="PTHR12893">
    <property type="entry name" value="GOLGI REASSEMBLY STACKING PROTEIN GRASP"/>
    <property type="match status" value="1"/>
</dbReference>
<evidence type="ECO:0000256" key="5">
    <source>
        <dbReference type="PIRSR" id="PIRSR607583-1"/>
    </source>
</evidence>
<comment type="subcellular location">
    <subcellularLocation>
        <location evidence="1">Golgi apparatus membrane</location>
    </subcellularLocation>
</comment>
<dbReference type="Gene3D" id="2.30.42.10">
    <property type="match status" value="2"/>
</dbReference>
<protein>
    <recommendedName>
        <fullName evidence="6">PDZ GRASP-type domain-containing protein</fullName>
    </recommendedName>
</protein>
<dbReference type="InterPro" id="IPR036034">
    <property type="entry name" value="PDZ_sf"/>
</dbReference>
<evidence type="ECO:0000256" key="1">
    <source>
        <dbReference type="ARBA" id="ARBA00004394"/>
    </source>
</evidence>
<dbReference type="SUPFAM" id="SSF50156">
    <property type="entry name" value="PDZ domain-like"/>
    <property type="match status" value="1"/>
</dbReference>
<accession>A0A0H5QLQ3</accession>
<dbReference type="GO" id="GO:0046872">
    <property type="term" value="F:metal ion binding"/>
    <property type="evidence" value="ECO:0007669"/>
    <property type="project" value="UniProtKB-KW"/>
</dbReference>
<dbReference type="GO" id="GO:0007030">
    <property type="term" value="P:Golgi organization"/>
    <property type="evidence" value="ECO:0007669"/>
    <property type="project" value="TreeGrafter"/>
</dbReference>
<evidence type="ECO:0000259" key="6">
    <source>
        <dbReference type="PROSITE" id="PS51865"/>
    </source>
</evidence>
<keyword evidence="2" id="KW-0677">Repeat</keyword>
<dbReference type="InterPro" id="IPR024958">
    <property type="entry name" value="GRASP_PDZ"/>
</dbReference>
<sequence length="213" mass="23208">MGASDSRIVSYGWRITHITPCSPAASAGLVPYFDFLIRLNDVLLSNDRDEVVHQIQSQSGTSLVLAVLNAKLGTIRECTVVLSDTPESGRDLLGLVIAYCDVDIDSFHPVRVLDVFPERPASQAGLQAFNDYLFGTSTLIFTSLHDLEETMKNATKPVPIMSYNSQTSAIRVVIVPVIDKWTDLTSMGCDLASGAEHGIPLDDRPVRFDAPLS</sequence>
<evidence type="ECO:0000256" key="3">
    <source>
        <dbReference type="ARBA" id="ARBA00023034"/>
    </source>
</evidence>
<dbReference type="AlphaFoldDB" id="A0A0H5QLQ3"/>
<feature type="non-terminal residue" evidence="7">
    <location>
        <position position="213"/>
    </location>
</feature>
<keyword evidence="5" id="KW-0479">Metal-binding</keyword>
<evidence type="ECO:0000256" key="4">
    <source>
        <dbReference type="ARBA" id="ARBA00023136"/>
    </source>
</evidence>
<feature type="domain" description="PDZ GRASP-type" evidence="6">
    <location>
        <begin position="11"/>
        <end position="102"/>
    </location>
</feature>
<organism evidence="7">
    <name type="scientific">Spongospora subterranea</name>
    <dbReference type="NCBI Taxonomy" id="70186"/>
    <lineage>
        <taxon>Eukaryota</taxon>
        <taxon>Sar</taxon>
        <taxon>Rhizaria</taxon>
        <taxon>Endomyxa</taxon>
        <taxon>Phytomyxea</taxon>
        <taxon>Plasmodiophorida</taxon>
        <taxon>Plasmodiophoridae</taxon>
        <taxon>Spongospora</taxon>
    </lineage>
</organism>
<reference evidence="7" key="1">
    <citation type="submission" date="2015-04" db="EMBL/GenBank/DDBJ databases">
        <title>The genome sequence of the plant pathogenic Rhizarian Plasmodiophora brassicae reveals insights in its biotrophic life cycle and the origin of chitin synthesis.</title>
        <authorList>
            <person name="Schwelm A."/>
            <person name="Fogelqvist J."/>
            <person name="Knaust A."/>
            <person name="Julke S."/>
            <person name="Lilja T."/>
            <person name="Dhandapani V."/>
            <person name="Bonilla-Rosso G."/>
            <person name="Karlsson M."/>
            <person name="Shevchenko A."/>
            <person name="Choi S.R."/>
            <person name="Kim H.G."/>
            <person name="Park J.Y."/>
            <person name="Lim Y.P."/>
            <person name="Ludwig-Muller J."/>
            <person name="Dixelius C."/>
        </authorList>
    </citation>
    <scope>NUCLEOTIDE SEQUENCE</scope>
    <source>
        <tissue evidence="7">Potato root galls</tissue>
    </source>
</reference>
<dbReference type="InterPro" id="IPR007583">
    <property type="entry name" value="GRASP55_65"/>
</dbReference>
<keyword evidence="4" id="KW-0472">Membrane</keyword>